<comment type="caution">
    <text evidence="1">The sequence shown here is derived from an EMBL/GenBank/DDBJ whole genome shotgun (WGS) entry which is preliminary data.</text>
</comment>
<keyword evidence="2" id="KW-1185">Reference proteome</keyword>
<dbReference type="Proteomes" id="UP001359559">
    <property type="component" value="Unassembled WGS sequence"/>
</dbReference>
<dbReference type="AlphaFoldDB" id="A0AAN9FQ96"/>
<dbReference type="EMBL" id="JAYKXN010000006">
    <property type="protein sequence ID" value="KAK7280550.1"/>
    <property type="molecule type" value="Genomic_DNA"/>
</dbReference>
<evidence type="ECO:0000313" key="2">
    <source>
        <dbReference type="Proteomes" id="UP001359559"/>
    </source>
</evidence>
<gene>
    <name evidence="1" type="ORF">RJT34_25614</name>
</gene>
<protein>
    <submittedName>
        <fullName evidence="1">Uncharacterized protein</fullName>
    </submittedName>
</protein>
<accession>A0AAN9FQ96</accession>
<evidence type="ECO:0000313" key="1">
    <source>
        <dbReference type="EMBL" id="KAK7280550.1"/>
    </source>
</evidence>
<proteinExistence type="predicted"/>
<name>A0AAN9FQ96_CLITE</name>
<sequence length="78" mass="8476">MMSIEDLSTVELTERPHSFPKGIKGSDFTKSCGTLSLSSTTTASPPITPLHALSLSTNSPFSCSIPWSMQEISYFMQC</sequence>
<reference evidence="1 2" key="1">
    <citation type="submission" date="2024-01" db="EMBL/GenBank/DDBJ databases">
        <title>The genomes of 5 underutilized Papilionoideae crops provide insights into root nodulation and disease resistance.</title>
        <authorList>
            <person name="Yuan L."/>
        </authorList>
    </citation>
    <scope>NUCLEOTIDE SEQUENCE [LARGE SCALE GENOMIC DNA]</scope>
    <source>
        <strain evidence="1">LY-2023</strain>
        <tissue evidence="1">Leaf</tissue>
    </source>
</reference>
<organism evidence="1 2">
    <name type="scientific">Clitoria ternatea</name>
    <name type="common">Butterfly pea</name>
    <dbReference type="NCBI Taxonomy" id="43366"/>
    <lineage>
        <taxon>Eukaryota</taxon>
        <taxon>Viridiplantae</taxon>
        <taxon>Streptophyta</taxon>
        <taxon>Embryophyta</taxon>
        <taxon>Tracheophyta</taxon>
        <taxon>Spermatophyta</taxon>
        <taxon>Magnoliopsida</taxon>
        <taxon>eudicotyledons</taxon>
        <taxon>Gunneridae</taxon>
        <taxon>Pentapetalae</taxon>
        <taxon>rosids</taxon>
        <taxon>fabids</taxon>
        <taxon>Fabales</taxon>
        <taxon>Fabaceae</taxon>
        <taxon>Papilionoideae</taxon>
        <taxon>50 kb inversion clade</taxon>
        <taxon>NPAAA clade</taxon>
        <taxon>indigoferoid/millettioid clade</taxon>
        <taxon>Phaseoleae</taxon>
        <taxon>Clitoria</taxon>
    </lineage>
</organism>